<dbReference type="GO" id="GO:0009062">
    <property type="term" value="P:fatty acid catabolic process"/>
    <property type="evidence" value="ECO:0007669"/>
    <property type="project" value="TreeGrafter"/>
</dbReference>
<dbReference type="Proteomes" id="UP000218332">
    <property type="component" value="Unassembled WGS sequence"/>
</dbReference>
<dbReference type="GO" id="GO:0006637">
    <property type="term" value="P:acyl-CoA metabolic process"/>
    <property type="evidence" value="ECO:0007669"/>
    <property type="project" value="InterPro"/>
</dbReference>
<dbReference type="InterPro" id="IPR042171">
    <property type="entry name" value="Acyl-CoA_hotdog"/>
</dbReference>
<dbReference type="AlphaFoldDB" id="A0A2A2I3N6"/>
<name>A0A2A2I3N6_9GAMM</name>
<sequence length="262" mass="28605">MTTFDEILKRADDDTLTLSPDWGQGRALFGGLVGALAFQRMQDEVAEGRPLRALQIAFVGPVAAEQPLGFETRLLREGKTASQVQTHLVQEDSIRLAALGSFGGDRESTVALEPEPAPSVPAPGDCQALPFQPGVTPEFTRHIEMRWGFGALPFTGQRHREMGGWMRFREAPEHLTDAHIIALVDAWPPAVLQHLKGPAPASSMSWSLEMVHPRPELDPAEPLLYRAVIDQAGAGYGHTDATIWSRRGELVAMSRQAVTVFG</sequence>
<dbReference type="EMBL" id="NMPM01000041">
    <property type="protein sequence ID" value="PAV26018.1"/>
    <property type="molecule type" value="Genomic_DNA"/>
</dbReference>
<dbReference type="Pfam" id="PF13622">
    <property type="entry name" value="4HBT_3"/>
    <property type="match status" value="1"/>
</dbReference>
<evidence type="ECO:0000259" key="3">
    <source>
        <dbReference type="Pfam" id="PF13622"/>
    </source>
</evidence>
<dbReference type="InterPro" id="IPR049449">
    <property type="entry name" value="TesB_ACOT8-like_N"/>
</dbReference>
<accession>A0A2A2I3N6</accession>
<feature type="domain" description="Acyl-CoA thioesterase-like N-terminal HotDog" evidence="3">
    <location>
        <begin position="19"/>
        <end position="103"/>
    </location>
</feature>
<evidence type="ECO:0000313" key="5">
    <source>
        <dbReference type="EMBL" id="PAV26018.1"/>
    </source>
</evidence>
<comment type="similarity">
    <text evidence="1">Belongs to the C/M/P thioester hydrolase family.</text>
</comment>
<dbReference type="GO" id="GO:0047617">
    <property type="term" value="F:fatty acyl-CoA hydrolase activity"/>
    <property type="evidence" value="ECO:0007669"/>
    <property type="project" value="InterPro"/>
</dbReference>
<dbReference type="PANTHER" id="PTHR11066">
    <property type="entry name" value="ACYL-COA THIOESTERASE"/>
    <property type="match status" value="1"/>
</dbReference>
<evidence type="ECO:0000256" key="2">
    <source>
        <dbReference type="ARBA" id="ARBA00022801"/>
    </source>
</evidence>
<keyword evidence="6" id="KW-1185">Reference proteome</keyword>
<dbReference type="Pfam" id="PF20789">
    <property type="entry name" value="4HBT_3C"/>
    <property type="match status" value="1"/>
</dbReference>
<keyword evidence="2" id="KW-0378">Hydrolase</keyword>
<evidence type="ECO:0000313" key="6">
    <source>
        <dbReference type="Proteomes" id="UP000218332"/>
    </source>
</evidence>
<gene>
    <name evidence="5" type="ORF">CF392_07875</name>
</gene>
<dbReference type="RefSeq" id="WP_095610910.1">
    <property type="nucleotide sequence ID" value="NZ_NMPM01000041.1"/>
</dbReference>
<feature type="domain" description="Acyl-CoA thioesterase-like C-terminal" evidence="4">
    <location>
        <begin position="123"/>
        <end position="260"/>
    </location>
</feature>
<comment type="caution">
    <text evidence="5">The sequence shown here is derived from an EMBL/GenBank/DDBJ whole genome shotgun (WGS) entry which is preliminary data.</text>
</comment>
<evidence type="ECO:0000259" key="4">
    <source>
        <dbReference type="Pfam" id="PF20789"/>
    </source>
</evidence>
<protein>
    <submittedName>
        <fullName evidence="5">Acyl-CoA thioesterase II</fullName>
    </submittedName>
</protein>
<proteinExistence type="inferred from homology"/>
<dbReference type="InterPro" id="IPR029069">
    <property type="entry name" value="HotDog_dom_sf"/>
</dbReference>
<dbReference type="GO" id="GO:0005829">
    <property type="term" value="C:cytosol"/>
    <property type="evidence" value="ECO:0007669"/>
    <property type="project" value="TreeGrafter"/>
</dbReference>
<organism evidence="5 6">
    <name type="scientific">Tamilnaduibacter salinus</name>
    <dbReference type="NCBI Taxonomy" id="1484056"/>
    <lineage>
        <taxon>Bacteria</taxon>
        <taxon>Pseudomonadati</taxon>
        <taxon>Pseudomonadota</taxon>
        <taxon>Gammaproteobacteria</taxon>
        <taxon>Pseudomonadales</taxon>
        <taxon>Marinobacteraceae</taxon>
        <taxon>Tamilnaduibacter</taxon>
    </lineage>
</organism>
<dbReference type="InterPro" id="IPR049450">
    <property type="entry name" value="ACOT8-like_C"/>
</dbReference>
<reference evidence="5 6" key="1">
    <citation type="submission" date="2017-07" db="EMBL/GenBank/DDBJ databases">
        <title>Tamlnaduibacter salinus (Mi-7) genome sequencing.</title>
        <authorList>
            <person name="Verma A."/>
            <person name="Krishnamurthi S."/>
        </authorList>
    </citation>
    <scope>NUCLEOTIDE SEQUENCE [LARGE SCALE GENOMIC DNA]</scope>
    <source>
        <strain evidence="5 6">Mi-7</strain>
    </source>
</reference>
<dbReference type="Gene3D" id="2.40.160.210">
    <property type="entry name" value="Acyl-CoA thioesterase, double hotdog domain"/>
    <property type="match status" value="1"/>
</dbReference>
<evidence type="ECO:0000256" key="1">
    <source>
        <dbReference type="ARBA" id="ARBA00006538"/>
    </source>
</evidence>
<dbReference type="PANTHER" id="PTHR11066:SF34">
    <property type="entry name" value="ACYL-COENZYME A THIOESTERASE 8"/>
    <property type="match status" value="1"/>
</dbReference>
<dbReference type="InterPro" id="IPR003703">
    <property type="entry name" value="Acyl_CoA_thio"/>
</dbReference>
<dbReference type="SUPFAM" id="SSF54637">
    <property type="entry name" value="Thioesterase/thiol ester dehydrase-isomerase"/>
    <property type="match status" value="2"/>
</dbReference>